<feature type="non-terminal residue" evidence="2">
    <location>
        <position position="1"/>
    </location>
</feature>
<dbReference type="InterPro" id="IPR011009">
    <property type="entry name" value="Kinase-like_dom_sf"/>
</dbReference>
<evidence type="ECO:0000313" key="3">
    <source>
        <dbReference type="Proteomes" id="UP001432027"/>
    </source>
</evidence>
<keyword evidence="3" id="KW-1185">Reference proteome</keyword>
<organism evidence="2 3">
    <name type="scientific">Pristionchus entomophagus</name>
    <dbReference type="NCBI Taxonomy" id="358040"/>
    <lineage>
        <taxon>Eukaryota</taxon>
        <taxon>Metazoa</taxon>
        <taxon>Ecdysozoa</taxon>
        <taxon>Nematoda</taxon>
        <taxon>Chromadorea</taxon>
        <taxon>Rhabditida</taxon>
        <taxon>Rhabditina</taxon>
        <taxon>Diplogasteromorpha</taxon>
        <taxon>Diplogasteroidea</taxon>
        <taxon>Neodiplogasteridae</taxon>
        <taxon>Pristionchus</taxon>
    </lineage>
</organism>
<feature type="non-terminal residue" evidence="2">
    <location>
        <position position="126"/>
    </location>
</feature>
<reference evidence="2" key="1">
    <citation type="submission" date="2023-10" db="EMBL/GenBank/DDBJ databases">
        <title>Genome assembly of Pristionchus species.</title>
        <authorList>
            <person name="Yoshida K."/>
            <person name="Sommer R.J."/>
        </authorList>
    </citation>
    <scope>NUCLEOTIDE SEQUENCE</scope>
    <source>
        <strain evidence="2">RS0144</strain>
    </source>
</reference>
<feature type="domain" description="Protein kinase" evidence="1">
    <location>
        <begin position="1"/>
        <end position="126"/>
    </location>
</feature>
<dbReference type="Proteomes" id="UP001432027">
    <property type="component" value="Unassembled WGS sequence"/>
</dbReference>
<dbReference type="PROSITE" id="PS50011">
    <property type="entry name" value="PROTEIN_KINASE_DOM"/>
    <property type="match status" value="1"/>
</dbReference>
<dbReference type="AlphaFoldDB" id="A0AAV5UI94"/>
<dbReference type="GO" id="GO:0005524">
    <property type="term" value="F:ATP binding"/>
    <property type="evidence" value="ECO:0007669"/>
    <property type="project" value="InterPro"/>
</dbReference>
<proteinExistence type="predicted"/>
<dbReference type="SUPFAM" id="SSF56112">
    <property type="entry name" value="Protein kinase-like (PK-like)"/>
    <property type="match status" value="1"/>
</dbReference>
<dbReference type="Gene3D" id="1.10.510.10">
    <property type="entry name" value="Transferase(Phosphotransferase) domain 1"/>
    <property type="match status" value="1"/>
</dbReference>
<gene>
    <name evidence="2" type="ORF">PENTCL1PPCAC_27784</name>
</gene>
<dbReference type="GO" id="GO:0004672">
    <property type="term" value="F:protein kinase activity"/>
    <property type="evidence" value="ECO:0007669"/>
    <property type="project" value="InterPro"/>
</dbReference>
<name>A0AAV5UI94_9BILA</name>
<dbReference type="Pfam" id="PF00069">
    <property type="entry name" value="Pkinase"/>
    <property type="match status" value="1"/>
</dbReference>
<protein>
    <recommendedName>
        <fullName evidence="1">Protein kinase domain-containing protein</fullName>
    </recommendedName>
</protein>
<dbReference type="InterPro" id="IPR000719">
    <property type="entry name" value="Prot_kinase_dom"/>
</dbReference>
<sequence length="126" mass="14227">TKIPIVDKFFRIFHNGAPLVCAVMERLGPSIHRAVHHCDIFPISFATLVMRNILEAIHYLHEVVGIAHLDISPANILFKQAFPLERGILPPSSHIRIIDFNTSEKHGMIGNGTRYLPPYRPPEVCL</sequence>
<comment type="caution">
    <text evidence="2">The sequence shown here is derived from an EMBL/GenBank/DDBJ whole genome shotgun (WGS) entry which is preliminary data.</text>
</comment>
<evidence type="ECO:0000259" key="1">
    <source>
        <dbReference type="PROSITE" id="PS50011"/>
    </source>
</evidence>
<evidence type="ECO:0000313" key="2">
    <source>
        <dbReference type="EMBL" id="GMT05610.1"/>
    </source>
</evidence>
<dbReference type="EMBL" id="BTSX01000006">
    <property type="protein sequence ID" value="GMT05610.1"/>
    <property type="molecule type" value="Genomic_DNA"/>
</dbReference>
<accession>A0AAV5UI94</accession>